<keyword evidence="2 6" id="KW-0819">tRNA processing</keyword>
<dbReference type="SUPFAM" id="SSF52402">
    <property type="entry name" value="Adenine nucleotide alpha hydrolases-like"/>
    <property type="match status" value="2"/>
</dbReference>
<comment type="domain">
    <text evidence="6">The N-terminal region contains the highly conserved SGGXDS motif, predicted to be a P-loop motif involved in ATP binding.</text>
</comment>
<accession>A0A097KJW1</accession>
<name>A0A097KJW1_MYRIS</name>
<evidence type="ECO:0000256" key="6">
    <source>
        <dbReference type="HAMAP-Rule" id="MF_01161"/>
    </source>
</evidence>
<keyword evidence="1 6" id="KW-0436">Ligase</keyword>
<dbReference type="CDD" id="cd01992">
    <property type="entry name" value="TilS_N"/>
    <property type="match status" value="1"/>
</dbReference>
<keyword evidence="7" id="KW-0472">Membrane</keyword>
<dbReference type="Gene3D" id="3.40.50.620">
    <property type="entry name" value="HUPs"/>
    <property type="match status" value="2"/>
</dbReference>
<comment type="function">
    <text evidence="6">Ligates lysine onto the cytidine present at position 34 of the AUA codon-specific tRNA(Ile) that contains the anticodon CAU, in an ATP-dependent manner. Cytidine is converted to lysidine, thus changing the amino acid specificity of the tRNA from methionine to isoleucine.</text>
</comment>
<dbReference type="PANTHER" id="PTHR43033">
    <property type="entry name" value="TRNA(ILE)-LYSIDINE SYNTHASE-RELATED"/>
    <property type="match status" value="1"/>
</dbReference>
<dbReference type="GO" id="GO:0009507">
    <property type="term" value="C:chloroplast"/>
    <property type="evidence" value="ECO:0007669"/>
    <property type="project" value="UniProtKB-SubCell"/>
</dbReference>
<geneLocation type="chloroplast" evidence="9"/>
<dbReference type="AlphaFoldDB" id="A0A097KJW1"/>
<feature type="binding site" evidence="6">
    <location>
        <begin position="38"/>
        <end position="43"/>
    </location>
    <ligand>
        <name>ATP</name>
        <dbReference type="ChEBI" id="CHEBI:30616"/>
    </ligand>
</feature>
<feature type="domain" description="tRNA(Ile)-lysidine/2-thiocytidine synthase N-terminal" evidence="8">
    <location>
        <begin position="435"/>
        <end position="490"/>
    </location>
</feature>
<dbReference type="EC" id="6.3.4.19" evidence="6"/>
<dbReference type="InterPro" id="IPR012094">
    <property type="entry name" value="tRNA_Ile_lys_synt"/>
</dbReference>
<dbReference type="GO" id="GO:0005524">
    <property type="term" value="F:ATP binding"/>
    <property type="evidence" value="ECO:0007669"/>
    <property type="project" value="UniProtKB-UniRule"/>
</dbReference>
<proteinExistence type="inferred from homology"/>
<dbReference type="GO" id="GO:0006400">
    <property type="term" value="P:tRNA modification"/>
    <property type="evidence" value="ECO:0007669"/>
    <property type="project" value="UniProtKB-UniRule"/>
</dbReference>
<evidence type="ECO:0000256" key="3">
    <source>
        <dbReference type="ARBA" id="ARBA00022741"/>
    </source>
</evidence>
<keyword evidence="7" id="KW-1133">Transmembrane helix</keyword>
<dbReference type="InterPro" id="IPR011063">
    <property type="entry name" value="TilS/TtcA_N"/>
</dbReference>
<evidence type="ECO:0000259" key="8">
    <source>
        <dbReference type="Pfam" id="PF01171"/>
    </source>
</evidence>
<dbReference type="Pfam" id="PF01171">
    <property type="entry name" value="ATP_bind_3"/>
    <property type="match status" value="2"/>
</dbReference>
<dbReference type="GeneID" id="22158521"/>
<comment type="subcellular location">
    <subcellularLocation>
        <location evidence="6">Plastid</location>
        <location evidence="6">Chloroplast</location>
    </subcellularLocation>
</comment>
<keyword evidence="9" id="KW-0934">Plastid</keyword>
<feature type="domain" description="tRNA(Ile)-lysidine/2-thiocytidine synthase N-terminal" evidence="8">
    <location>
        <begin position="33"/>
        <end position="215"/>
    </location>
</feature>
<evidence type="ECO:0000313" key="9">
    <source>
        <dbReference type="EMBL" id="AIT93462.1"/>
    </source>
</evidence>
<dbReference type="InterPro" id="IPR012795">
    <property type="entry name" value="tRNA_Ile_lys_synt_N"/>
</dbReference>
<dbReference type="EMBL" id="KM462861">
    <property type="protein sequence ID" value="AIT93462.1"/>
    <property type="molecule type" value="Genomic_DNA"/>
</dbReference>
<dbReference type="RefSeq" id="YP_009104856.1">
    <property type="nucleotide sequence ID" value="NC_025525.1"/>
</dbReference>
<dbReference type="GO" id="GO:0032267">
    <property type="term" value="F:tRNA(Ile)-lysidine synthase activity"/>
    <property type="evidence" value="ECO:0007669"/>
    <property type="project" value="UniProtKB-EC"/>
</dbReference>
<comment type="catalytic activity">
    <reaction evidence="5 6">
        <text>cytidine(34) in tRNA(Ile2) + L-lysine + ATP = lysidine(34) in tRNA(Ile2) + AMP + diphosphate + H(+)</text>
        <dbReference type="Rhea" id="RHEA:43744"/>
        <dbReference type="Rhea" id="RHEA-COMP:10625"/>
        <dbReference type="Rhea" id="RHEA-COMP:10670"/>
        <dbReference type="ChEBI" id="CHEBI:15378"/>
        <dbReference type="ChEBI" id="CHEBI:30616"/>
        <dbReference type="ChEBI" id="CHEBI:32551"/>
        <dbReference type="ChEBI" id="CHEBI:33019"/>
        <dbReference type="ChEBI" id="CHEBI:82748"/>
        <dbReference type="ChEBI" id="CHEBI:83665"/>
        <dbReference type="ChEBI" id="CHEBI:456215"/>
        <dbReference type="EC" id="6.3.4.19"/>
    </reaction>
</comment>
<dbReference type="Gene3D" id="1.20.59.20">
    <property type="match status" value="1"/>
</dbReference>
<evidence type="ECO:0000256" key="1">
    <source>
        <dbReference type="ARBA" id="ARBA00022598"/>
    </source>
</evidence>
<keyword evidence="4 6" id="KW-0067">ATP-binding</keyword>
<gene>
    <name evidence="9" type="primary">ycf62</name>
    <name evidence="6" type="synonym">tilS</name>
</gene>
<keyword evidence="9" id="KW-0150">Chloroplast</keyword>
<feature type="transmembrane region" description="Helical" evidence="7">
    <location>
        <begin position="74"/>
        <end position="98"/>
    </location>
</feature>
<evidence type="ECO:0000256" key="5">
    <source>
        <dbReference type="ARBA" id="ARBA00048539"/>
    </source>
</evidence>
<dbReference type="HAMAP" id="MF_01161">
    <property type="entry name" value="tRNA_Ile_lys_synt"/>
    <property type="match status" value="1"/>
</dbReference>
<organism evidence="9">
    <name type="scientific">Myrmecia israelensis</name>
    <name type="common">Green coccoid free-living microalga</name>
    <name type="synonym">Friedmannia israelensis</name>
    <dbReference type="NCBI Taxonomy" id="3171"/>
    <lineage>
        <taxon>Eukaryota</taxon>
        <taxon>Viridiplantae</taxon>
        <taxon>Chlorophyta</taxon>
        <taxon>core chlorophytes</taxon>
        <taxon>Trebouxiophyceae</taxon>
        <taxon>Trebouxiales</taxon>
        <taxon>Trebouxiaceae</taxon>
        <taxon>Myrmecia</taxon>
    </lineage>
</organism>
<sequence>MKIKEKRKKSLDLINFVEKSIRQKNLFKPNQALLITVSGGQDSICLLLILFQLKNQWNWKLKVLYCNHLWQKDSFYSLFHLFKVTFFFKIPYCFGITLEKIFSEQKARNWRYFLFERVNGFYNYHYIVTGHSASDRIETGLFKIFKGSSPKGISFFDWTKSFSIQKNYKPNKKEIVFFRKKLLCEARPSIENKNNKLNIKKKFLITNLTSKYKKNNTDRKYIIDFKKSEFENKVKDRNEFLILSKIKLRQNYLFLKTILESLFFTNKRIIKKIGFPLSPTMQGKEVNLAKLIGKSFLYLEQLSTNKKSLKQKLKRKTFYTNRRLVKSGSRDSRANFISPNFKIFYKKTFNLKFRLNFIFLYKEKFLFSEQNSTCSSYKISLSTLSHEKQKQKGLRLFVQNLNSTFLKYESLYHSEIGIKLPFTRKKNNQIFFYSLSINNYFYNSNFLIARPLFALTRFDIKKLCNLWELPLYPDHSNQSLNFCRNRIRNQILPSLRIFFNPQIDYTFYRFIDIMNEEQKHLDFLAIRLIESILKDNTFVVTLETSLFKNLPKPIKRRILKLFLEFFISKRINFIHVEKLLQLVEQNVQIKSLKPAVNQIPTTGQAAKKK</sequence>
<dbReference type="SUPFAM" id="SSF82829">
    <property type="entry name" value="MesJ substrate recognition domain-like"/>
    <property type="match status" value="1"/>
</dbReference>
<keyword evidence="3 6" id="KW-0547">Nucleotide-binding</keyword>
<evidence type="ECO:0000256" key="2">
    <source>
        <dbReference type="ARBA" id="ARBA00022694"/>
    </source>
</evidence>
<evidence type="ECO:0000256" key="4">
    <source>
        <dbReference type="ARBA" id="ARBA00022840"/>
    </source>
</evidence>
<protein>
    <recommendedName>
        <fullName evidence="6">tRNA(Ile)-lysidine synthase, chloroplastic</fullName>
        <ecNumber evidence="6">6.3.4.19</ecNumber>
    </recommendedName>
    <alternativeName>
        <fullName evidence="6">tRNA(Ile)-2-lysyl-cytidine synthase</fullName>
    </alternativeName>
    <alternativeName>
        <fullName evidence="6">tRNA(Ile)-lysidine synthetase</fullName>
    </alternativeName>
</protein>
<comment type="similarity">
    <text evidence="6">Belongs to the tRNA(Ile)-lysidine synthase family.</text>
</comment>
<keyword evidence="7" id="KW-0812">Transmembrane</keyword>
<reference evidence="9" key="1">
    <citation type="journal article" date="2014" name="BMC Evol. Biol.">
        <title>Chloroplast phylogenomic analysis resolves deep-level relationships within the green algal class Trebouxiophyceae.</title>
        <authorList>
            <person name="Lemieux C."/>
            <person name="Otis C."/>
            <person name="Turmel M."/>
        </authorList>
    </citation>
    <scope>NUCLEOTIDE SEQUENCE</scope>
</reference>
<dbReference type="InterPro" id="IPR014729">
    <property type="entry name" value="Rossmann-like_a/b/a_fold"/>
</dbReference>
<dbReference type="PANTHER" id="PTHR43033:SF1">
    <property type="entry name" value="TRNA(ILE)-LYSIDINE SYNTHASE-RELATED"/>
    <property type="match status" value="1"/>
</dbReference>
<evidence type="ECO:0000256" key="7">
    <source>
        <dbReference type="SAM" id="Phobius"/>
    </source>
</evidence>